<comment type="caution">
    <text evidence="2">The sequence shown here is derived from an EMBL/GenBank/DDBJ whole genome shotgun (WGS) entry which is preliminary data.</text>
</comment>
<dbReference type="Proteomes" id="UP000321617">
    <property type="component" value="Unassembled WGS sequence"/>
</dbReference>
<feature type="transmembrane region" description="Helical" evidence="1">
    <location>
        <begin position="86"/>
        <end position="105"/>
    </location>
</feature>
<keyword evidence="1" id="KW-0812">Transmembrane</keyword>
<evidence type="ECO:0000256" key="1">
    <source>
        <dbReference type="SAM" id="Phobius"/>
    </source>
</evidence>
<accession>A0A562V141</accession>
<protein>
    <submittedName>
        <fullName evidence="2">Uncharacterized protein</fullName>
    </submittedName>
</protein>
<proteinExistence type="predicted"/>
<evidence type="ECO:0000313" key="2">
    <source>
        <dbReference type="EMBL" id="TWJ11565.1"/>
    </source>
</evidence>
<name>A0A562V141_9ACTN</name>
<keyword evidence="1" id="KW-1133">Transmembrane helix</keyword>
<feature type="transmembrane region" description="Helical" evidence="1">
    <location>
        <begin position="19"/>
        <end position="40"/>
    </location>
</feature>
<feature type="transmembrane region" description="Helical" evidence="1">
    <location>
        <begin position="117"/>
        <end position="144"/>
    </location>
</feature>
<dbReference type="EMBL" id="VLLL01000006">
    <property type="protein sequence ID" value="TWJ11565.1"/>
    <property type="molecule type" value="Genomic_DNA"/>
</dbReference>
<sequence>MPGNAPPPSGDTKKRPGTVVAGTIALFALTVGHLAIAAIFGIEQLIERFDVDLWILVQSIGYHLLSAILVGVAGGLLSAGRGAGRVLGIAMAGACLFTMLRLGWNQIVAMMYGYGELWIPLLMTVTAAGVGTTALVAIGVLAGSRNAEWLWLKRSGA</sequence>
<organism evidence="2 3">
    <name type="scientific">Stackebrandtia albiflava</name>
    <dbReference type="NCBI Taxonomy" id="406432"/>
    <lineage>
        <taxon>Bacteria</taxon>
        <taxon>Bacillati</taxon>
        <taxon>Actinomycetota</taxon>
        <taxon>Actinomycetes</taxon>
        <taxon>Glycomycetales</taxon>
        <taxon>Glycomycetaceae</taxon>
        <taxon>Stackebrandtia</taxon>
    </lineage>
</organism>
<reference evidence="2 3" key="1">
    <citation type="journal article" date="2013" name="Stand. Genomic Sci.">
        <title>Genomic Encyclopedia of Type Strains, Phase I: The one thousand microbial genomes (KMG-I) project.</title>
        <authorList>
            <person name="Kyrpides N.C."/>
            <person name="Woyke T."/>
            <person name="Eisen J.A."/>
            <person name="Garrity G."/>
            <person name="Lilburn T.G."/>
            <person name="Beck B.J."/>
            <person name="Whitman W.B."/>
            <person name="Hugenholtz P."/>
            <person name="Klenk H.P."/>
        </authorList>
    </citation>
    <scope>NUCLEOTIDE SEQUENCE [LARGE SCALE GENOMIC DNA]</scope>
    <source>
        <strain evidence="2 3">DSM 45044</strain>
    </source>
</reference>
<evidence type="ECO:0000313" key="3">
    <source>
        <dbReference type="Proteomes" id="UP000321617"/>
    </source>
</evidence>
<keyword evidence="1" id="KW-0472">Membrane</keyword>
<dbReference type="AlphaFoldDB" id="A0A562V141"/>
<gene>
    <name evidence="2" type="ORF">LX16_2290</name>
</gene>
<feature type="transmembrane region" description="Helical" evidence="1">
    <location>
        <begin position="60"/>
        <end position="79"/>
    </location>
</feature>
<keyword evidence="3" id="KW-1185">Reference proteome</keyword>